<evidence type="ECO:0000313" key="3">
    <source>
        <dbReference type="Proteomes" id="UP000244911"/>
    </source>
</evidence>
<dbReference type="EMBL" id="OMOI01000001">
    <property type="protein sequence ID" value="SPF76706.1"/>
    <property type="molecule type" value="Genomic_DNA"/>
</dbReference>
<accession>A0A2R8AL26</accession>
<dbReference type="RefSeq" id="WP_108856683.1">
    <property type="nucleotide sequence ID" value="NZ_OMOI01000001.1"/>
</dbReference>
<dbReference type="Proteomes" id="UP000244911">
    <property type="component" value="Unassembled WGS sequence"/>
</dbReference>
<protein>
    <submittedName>
        <fullName evidence="2">Uncharacterized protein</fullName>
    </submittedName>
</protein>
<keyword evidence="3" id="KW-1185">Reference proteome</keyword>
<keyword evidence="1" id="KW-0472">Membrane</keyword>
<gene>
    <name evidence="2" type="ORF">ALP8811_01720</name>
</gene>
<dbReference type="AlphaFoldDB" id="A0A2R8AL26"/>
<reference evidence="2 3" key="1">
    <citation type="submission" date="2018-03" db="EMBL/GenBank/DDBJ databases">
        <authorList>
            <person name="Keele B.F."/>
        </authorList>
    </citation>
    <scope>NUCLEOTIDE SEQUENCE [LARGE SCALE GENOMIC DNA]</scope>
    <source>
        <strain evidence="2 3">CECT 8811</strain>
    </source>
</reference>
<keyword evidence="1" id="KW-1133">Transmembrane helix</keyword>
<proteinExistence type="predicted"/>
<organism evidence="2 3">
    <name type="scientific">Aliiroseovarius pelagivivens</name>
    <dbReference type="NCBI Taxonomy" id="1639690"/>
    <lineage>
        <taxon>Bacteria</taxon>
        <taxon>Pseudomonadati</taxon>
        <taxon>Pseudomonadota</taxon>
        <taxon>Alphaproteobacteria</taxon>
        <taxon>Rhodobacterales</taxon>
        <taxon>Paracoccaceae</taxon>
        <taxon>Aliiroseovarius</taxon>
    </lineage>
</organism>
<feature type="transmembrane region" description="Helical" evidence="1">
    <location>
        <begin position="6"/>
        <end position="27"/>
    </location>
</feature>
<sequence>MASIAQYQVHFMLLLFGIGAVGTLFLFRKPPGHTAWKLADLVWVLLGGIGALIAIIAGLYTTDSSRLDRQIDVAYAVTRAFDGDAARFRLRYCEGATDPDLITLCEKIEFLSASTATNADLPLFIEITQSVAPLAGLSFLFGERLAERDAEMQEMRSQADAFDISRFLVFAATDDKTKLAATALTPTRPEVVGDFYVLARAYEDLVTEVGALKDEWEYLQQHSGILIWQVIALCMVSFAAPFRLGKSITELRHSM</sequence>
<name>A0A2R8AL26_9RHOB</name>
<dbReference type="OrthoDB" id="7740537at2"/>
<keyword evidence="1" id="KW-0812">Transmembrane</keyword>
<evidence type="ECO:0000256" key="1">
    <source>
        <dbReference type="SAM" id="Phobius"/>
    </source>
</evidence>
<feature type="transmembrane region" description="Helical" evidence="1">
    <location>
        <begin position="225"/>
        <end position="245"/>
    </location>
</feature>
<evidence type="ECO:0000313" key="2">
    <source>
        <dbReference type="EMBL" id="SPF76706.1"/>
    </source>
</evidence>
<feature type="transmembrane region" description="Helical" evidence="1">
    <location>
        <begin position="39"/>
        <end position="60"/>
    </location>
</feature>